<organism evidence="2 3">
    <name type="scientific">Solirubrobacter pauli</name>
    <dbReference type="NCBI Taxonomy" id="166793"/>
    <lineage>
        <taxon>Bacteria</taxon>
        <taxon>Bacillati</taxon>
        <taxon>Actinomycetota</taxon>
        <taxon>Thermoleophilia</taxon>
        <taxon>Solirubrobacterales</taxon>
        <taxon>Solirubrobacteraceae</taxon>
        <taxon>Solirubrobacter</taxon>
    </lineage>
</organism>
<evidence type="ECO:0000313" key="3">
    <source>
        <dbReference type="Proteomes" id="UP000278962"/>
    </source>
</evidence>
<evidence type="ECO:0000256" key="1">
    <source>
        <dbReference type="SAM" id="MobiDB-lite"/>
    </source>
</evidence>
<reference evidence="2 3" key="1">
    <citation type="submission" date="2018-10" db="EMBL/GenBank/DDBJ databases">
        <title>Genomic Encyclopedia of Archaeal and Bacterial Type Strains, Phase II (KMG-II): from individual species to whole genera.</title>
        <authorList>
            <person name="Goeker M."/>
        </authorList>
    </citation>
    <scope>NUCLEOTIDE SEQUENCE [LARGE SCALE GENOMIC DNA]</scope>
    <source>
        <strain evidence="2 3">DSM 14954</strain>
    </source>
</reference>
<protein>
    <submittedName>
        <fullName evidence="2">Uncharacterized protein</fullName>
    </submittedName>
</protein>
<feature type="compositionally biased region" description="Pro residues" evidence="1">
    <location>
        <begin position="339"/>
        <end position="360"/>
    </location>
</feature>
<comment type="caution">
    <text evidence="2">The sequence shown here is derived from an EMBL/GenBank/DDBJ whole genome shotgun (WGS) entry which is preliminary data.</text>
</comment>
<dbReference type="AlphaFoldDB" id="A0A660LB53"/>
<sequence>MRNLHRTPLGGRARDLRRMTRSGRRASLTCVTTFKTSRTLAAALAMTAIVAAPASAAELTYVDHHNVYVENLDGSARHALSADGTADRPYVLPTADEQGSLAAFQANATTGQQEIVYWAYGKGEPTRSRMPRTPGDQTTSPPTSARMQPDGASVTLGYTFLAFGDPAQPRYGRTNPSSVWLGDATASIDYTDITWHRERPVVARADGAVYWTGLTQPLFTSAEPGTTLTFLEISADGTRMLVRRRAADGAQSLDLFSYAGQIGFGEVTSGCSIPVGPGFARGALSRDGKSVAWDDGAGVHVAQAEPDRFDGNLVCGLSGTRTVSATASMPSFSAASTELPPPPPGPPAPPPSPPAPPVPTKTPAFKLSAPAKLKASALRKGVNVNADAPAAGTVKLTLRRGKRTVASGSATAKAAGTLKVKLKGKRGAKLTGTLKLTGTFTPKSGKATSTSAKIRVR</sequence>
<feature type="region of interest" description="Disordered" evidence="1">
    <location>
        <begin position="329"/>
        <end position="364"/>
    </location>
</feature>
<accession>A0A660LB53</accession>
<keyword evidence="3" id="KW-1185">Reference proteome</keyword>
<proteinExistence type="predicted"/>
<name>A0A660LB53_9ACTN</name>
<dbReference type="Proteomes" id="UP000278962">
    <property type="component" value="Unassembled WGS sequence"/>
</dbReference>
<gene>
    <name evidence="2" type="ORF">C8N24_0959</name>
</gene>
<evidence type="ECO:0000313" key="2">
    <source>
        <dbReference type="EMBL" id="RKQ91140.1"/>
    </source>
</evidence>
<feature type="compositionally biased region" description="Polar residues" evidence="1">
    <location>
        <begin position="135"/>
        <end position="146"/>
    </location>
</feature>
<dbReference type="EMBL" id="RBIL01000001">
    <property type="protein sequence ID" value="RKQ91140.1"/>
    <property type="molecule type" value="Genomic_DNA"/>
</dbReference>
<feature type="region of interest" description="Disordered" evidence="1">
    <location>
        <begin position="123"/>
        <end position="149"/>
    </location>
</feature>